<accession>A0A0V0GHU4</accession>
<keyword evidence="1" id="KW-0732">Signal</keyword>
<sequence length="67" mass="7619">MCLTSRFFYYYVCGLLCVRISAMSVNSDQNFRVVSVDDQSGNETLMENRNNLDLVCESVIDDGVRVL</sequence>
<reference evidence="2" key="1">
    <citation type="submission" date="2015-12" db="EMBL/GenBank/DDBJ databases">
        <title>Gene expression during late stages of embryo sac development: a critical building block for successful pollen-pistil interactions.</title>
        <authorList>
            <person name="Liu Y."/>
            <person name="Joly V."/>
            <person name="Sabar M."/>
            <person name="Matton D.P."/>
        </authorList>
    </citation>
    <scope>NUCLEOTIDE SEQUENCE</scope>
</reference>
<organism evidence="2">
    <name type="scientific">Solanum chacoense</name>
    <name type="common">Chaco potato</name>
    <dbReference type="NCBI Taxonomy" id="4108"/>
    <lineage>
        <taxon>Eukaryota</taxon>
        <taxon>Viridiplantae</taxon>
        <taxon>Streptophyta</taxon>
        <taxon>Embryophyta</taxon>
        <taxon>Tracheophyta</taxon>
        <taxon>Spermatophyta</taxon>
        <taxon>Magnoliopsida</taxon>
        <taxon>eudicotyledons</taxon>
        <taxon>Gunneridae</taxon>
        <taxon>Pentapetalae</taxon>
        <taxon>asterids</taxon>
        <taxon>lamiids</taxon>
        <taxon>Solanales</taxon>
        <taxon>Solanaceae</taxon>
        <taxon>Solanoideae</taxon>
        <taxon>Solaneae</taxon>
        <taxon>Solanum</taxon>
    </lineage>
</organism>
<feature type="non-terminal residue" evidence="2">
    <location>
        <position position="67"/>
    </location>
</feature>
<evidence type="ECO:0000256" key="1">
    <source>
        <dbReference type="SAM" id="SignalP"/>
    </source>
</evidence>
<protein>
    <submittedName>
        <fullName evidence="2">Putative ovule protein</fullName>
    </submittedName>
</protein>
<proteinExistence type="predicted"/>
<name>A0A0V0GHU4_SOLCH</name>
<dbReference type="EMBL" id="GEDG01038049">
    <property type="protein sequence ID" value="JAP07791.1"/>
    <property type="molecule type" value="Transcribed_RNA"/>
</dbReference>
<feature type="signal peptide" evidence="1">
    <location>
        <begin position="1"/>
        <end position="22"/>
    </location>
</feature>
<evidence type="ECO:0000313" key="2">
    <source>
        <dbReference type="EMBL" id="JAP07791.1"/>
    </source>
</evidence>
<dbReference type="AlphaFoldDB" id="A0A0V0GHU4"/>
<feature type="chain" id="PRO_5006865343" evidence="1">
    <location>
        <begin position="23"/>
        <end position="67"/>
    </location>
</feature>